<evidence type="ECO:0000313" key="3">
    <source>
        <dbReference type="EMBL" id="MDN0073983.1"/>
    </source>
</evidence>
<sequence length="178" mass="18969">MNLKQQRRQAGLTLAQLSERAALSKGYLSKLERGLATPTIAVALRLSRALAVSLAELYPELGEAAPGTDCTTLQRRDATPLLLPQNGAGYRALAGAQAGRRMQPLLVYPPAELGAAPTLHQHAGEEFFYVLHGTVALHFADETITLGAGDSLYFDARRAHRTQSVGDEPAEALVVIAG</sequence>
<evidence type="ECO:0000259" key="2">
    <source>
        <dbReference type="PROSITE" id="PS50943"/>
    </source>
</evidence>
<evidence type="ECO:0000256" key="1">
    <source>
        <dbReference type="ARBA" id="ARBA00023125"/>
    </source>
</evidence>
<dbReference type="PROSITE" id="PS50943">
    <property type="entry name" value="HTH_CROC1"/>
    <property type="match status" value="1"/>
</dbReference>
<dbReference type="PANTHER" id="PTHR46797">
    <property type="entry name" value="HTH-TYPE TRANSCRIPTIONAL REGULATOR"/>
    <property type="match status" value="1"/>
</dbReference>
<name>A0ABT7XJL8_9NEIS</name>
<dbReference type="PANTHER" id="PTHR46797:SF1">
    <property type="entry name" value="METHYLPHOSPHONATE SYNTHASE"/>
    <property type="match status" value="1"/>
</dbReference>
<dbReference type="SUPFAM" id="SSF47413">
    <property type="entry name" value="lambda repressor-like DNA-binding domains"/>
    <property type="match status" value="1"/>
</dbReference>
<feature type="domain" description="HTH cro/C1-type" evidence="2">
    <location>
        <begin position="3"/>
        <end position="57"/>
    </location>
</feature>
<dbReference type="InterPro" id="IPR011051">
    <property type="entry name" value="RmlC_Cupin_sf"/>
</dbReference>
<comment type="caution">
    <text evidence="3">The sequence shown here is derived from an EMBL/GenBank/DDBJ whole genome shotgun (WGS) entry which is preliminary data.</text>
</comment>
<proteinExistence type="predicted"/>
<dbReference type="Pfam" id="PF01381">
    <property type="entry name" value="HTH_3"/>
    <property type="match status" value="1"/>
</dbReference>
<dbReference type="SMART" id="SM00530">
    <property type="entry name" value="HTH_XRE"/>
    <property type="match status" value="1"/>
</dbReference>
<dbReference type="Gene3D" id="2.60.120.10">
    <property type="entry name" value="Jelly Rolls"/>
    <property type="match status" value="1"/>
</dbReference>
<keyword evidence="4" id="KW-1185">Reference proteome</keyword>
<accession>A0ABT7XJL8</accession>
<dbReference type="SUPFAM" id="SSF51182">
    <property type="entry name" value="RmlC-like cupins"/>
    <property type="match status" value="1"/>
</dbReference>
<protein>
    <submittedName>
        <fullName evidence="3">XRE family transcriptional regulator</fullName>
    </submittedName>
</protein>
<dbReference type="InterPro" id="IPR013096">
    <property type="entry name" value="Cupin_2"/>
</dbReference>
<dbReference type="RefSeq" id="WP_289828532.1">
    <property type="nucleotide sequence ID" value="NZ_JAUEDK010000004.1"/>
</dbReference>
<evidence type="ECO:0000313" key="4">
    <source>
        <dbReference type="Proteomes" id="UP001168540"/>
    </source>
</evidence>
<reference evidence="3" key="1">
    <citation type="submission" date="2023-06" db="EMBL/GenBank/DDBJ databases">
        <authorList>
            <person name="Zhang S."/>
        </authorList>
    </citation>
    <scope>NUCLEOTIDE SEQUENCE</scope>
    <source>
        <strain evidence="3">SG2303</strain>
    </source>
</reference>
<dbReference type="CDD" id="cd02209">
    <property type="entry name" value="cupin_XRE_C"/>
    <property type="match status" value="1"/>
</dbReference>
<organism evidence="3 4">
    <name type="scientific">Crenobacter oryzisoli</name>
    <dbReference type="NCBI Taxonomy" id="3056844"/>
    <lineage>
        <taxon>Bacteria</taxon>
        <taxon>Pseudomonadati</taxon>
        <taxon>Pseudomonadota</taxon>
        <taxon>Betaproteobacteria</taxon>
        <taxon>Neisseriales</taxon>
        <taxon>Neisseriaceae</taxon>
        <taxon>Crenobacter</taxon>
    </lineage>
</organism>
<dbReference type="EMBL" id="JAUEDK010000004">
    <property type="protein sequence ID" value="MDN0073983.1"/>
    <property type="molecule type" value="Genomic_DNA"/>
</dbReference>
<dbReference type="CDD" id="cd00093">
    <property type="entry name" value="HTH_XRE"/>
    <property type="match status" value="1"/>
</dbReference>
<keyword evidence="1" id="KW-0238">DNA-binding</keyword>
<dbReference type="Pfam" id="PF07883">
    <property type="entry name" value="Cupin_2"/>
    <property type="match status" value="1"/>
</dbReference>
<dbReference type="InterPro" id="IPR010982">
    <property type="entry name" value="Lambda_DNA-bd_dom_sf"/>
</dbReference>
<dbReference type="Gene3D" id="1.10.260.40">
    <property type="entry name" value="lambda repressor-like DNA-binding domains"/>
    <property type="match status" value="1"/>
</dbReference>
<dbReference type="InterPro" id="IPR001387">
    <property type="entry name" value="Cro/C1-type_HTH"/>
</dbReference>
<dbReference type="InterPro" id="IPR014710">
    <property type="entry name" value="RmlC-like_jellyroll"/>
</dbReference>
<dbReference type="InterPro" id="IPR050807">
    <property type="entry name" value="TransReg_Diox_bact_type"/>
</dbReference>
<gene>
    <name evidence="3" type="ORF">QU481_03625</name>
</gene>
<dbReference type="Proteomes" id="UP001168540">
    <property type="component" value="Unassembled WGS sequence"/>
</dbReference>